<dbReference type="Proteomes" id="UP000230002">
    <property type="component" value="Unassembled WGS sequence"/>
</dbReference>
<evidence type="ECO:0000313" key="2">
    <source>
        <dbReference type="EMBL" id="PIL23185.1"/>
    </source>
</evidence>
<comment type="caution">
    <text evidence="2">The sequence shown here is derived from an EMBL/GenBank/DDBJ whole genome shotgun (WGS) entry which is preliminary data.</text>
</comment>
<evidence type="ECO:0000256" key="1">
    <source>
        <dbReference type="SAM" id="MobiDB-lite"/>
    </source>
</evidence>
<name>A0A2G8RNU5_9APHY</name>
<organism evidence="2 3">
    <name type="scientific">Ganoderma sinense ZZ0214-1</name>
    <dbReference type="NCBI Taxonomy" id="1077348"/>
    <lineage>
        <taxon>Eukaryota</taxon>
        <taxon>Fungi</taxon>
        <taxon>Dikarya</taxon>
        <taxon>Basidiomycota</taxon>
        <taxon>Agaricomycotina</taxon>
        <taxon>Agaricomycetes</taxon>
        <taxon>Polyporales</taxon>
        <taxon>Polyporaceae</taxon>
        <taxon>Ganoderma</taxon>
    </lineage>
</organism>
<sequence length="65" mass="7162">MESRLNSTLTPSASKRLPEVVEMRSRILVARLTHLATFQSMSPSSPKMSMESMSPYEIASVSSDS</sequence>
<evidence type="ECO:0000313" key="3">
    <source>
        <dbReference type="Proteomes" id="UP000230002"/>
    </source>
</evidence>
<protein>
    <submittedName>
        <fullName evidence="2">Uncharacterized protein</fullName>
    </submittedName>
</protein>
<proteinExistence type="predicted"/>
<keyword evidence="3" id="KW-1185">Reference proteome</keyword>
<feature type="compositionally biased region" description="Low complexity" evidence="1">
    <location>
        <begin position="40"/>
        <end position="55"/>
    </location>
</feature>
<feature type="region of interest" description="Disordered" evidence="1">
    <location>
        <begin position="40"/>
        <end position="65"/>
    </location>
</feature>
<reference evidence="2 3" key="1">
    <citation type="journal article" date="2015" name="Sci. Rep.">
        <title>Chromosome-level genome map provides insights into diverse defense mechanisms in the medicinal fungus Ganoderma sinense.</title>
        <authorList>
            <person name="Zhu Y."/>
            <person name="Xu J."/>
            <person name="Sun C."/>
            <person name="Zhou S."/>
            <person name="Xu H."/>
            <person name="Nelson D.R."/>
            <person name="Qian J."/>
            <person name="Song J."/>
            <person name="Luo H."/>
            <person name="Xiang L."/>
            <person name="Li Y."/>
            <person name="Xu Z."/>
            <person name="Ji A."/>
            <person name="Wang L."/>
            <person name="Lu S."/>
            <person name="Hayward A."/>
            <person name="Sun W."/>
            <person name="Li X."/>
            <person name="Schwartz D.C."/>
            <person name="Wang Y."/>
            <person name="Chen S."/>
        </authorList>
    </citation>
    <scope>NUCLEOTIDE SEQUENCE [LARGE SCALE GENOMIC DNA]</scope>
    <source>
        <strain evidence="2 3">ZZ0214-1</strain>
    </source>
</reference>
<accession>A0A2G8RNU5</accession>
<dbReference type="EMBL" id="AYKW01000068">
    <property type="protein sequence ID" value="PIL23185.1"/>
    <property type="molecule type" value="Genomic_DNA"/>
</dbReference>
<dbReference type="AlphaFoldDB" id="A0A2G8RNU5"/>
<gene>
    <name evidence="2" type="ORF">GSI_14494</name>
</gene>